<evidence type="ECO:0000313" key="2">
    <source>
        <dbReference type="EMBL" id="GAA4690886.1"/>
    </source>
</evidence>
<name>A0ABP8WL79_9MICC</name>
<dbReference type="PANTHER" id="PTHR34818">
    <property type="entry name" value="PROTEIN BLI-3"/>
    <property type="match status" value="1"/>
</dbReference>
<comment type="caution">
    <text evidence="2">The sequence shown here is derived from an EMBL/GenBank/DDBJ whole genome shotgun (WGS) entry which is preliminary data.</text>
</comment>
<dbReference type="InterPro" id="IPR038725">
    <property type="entry name" value="YdaG_split_barrel_FMN-bd"/>
</dbReference>
<dbReference type="SUPFAM" id="SSF50475">
    <property type="entry name" value="FMN-binding split barrel"/>
    <property type="match status" value="1"/>
</dbReference>
<dbReference type="Pfam" id="PF16242">
    <property type="entry name" value="Pyrid_ox_like"/>
    <property type="match status" value="1"/>
</dbReference>
<reference evidence="3" key="1">
    <citation type="journal article" date="2019" name="Int. J. Syst. Evol. Microbiol.">
        <title>The Global Catalogue of Microorganisms (GCM) 10K type strain sequencing project: providing services to taxonomists for standard genome sequencing and annotation.</title>
        <authorList>
            <consortium name="The Broad Institute Genomics Platform"/>
            <consortium name="The Broad Institute Genome Sequencing Center for Infectious Disease"/>
            <person name="Wu L."/>
            <person name="Ma J."/>
        </authorList>
    </citation>
    <scope>NUCLEOTIDE SEQUENCE [LARGE SCALE GENOMIC DNA]</scope>
    <source>
        <strain evidence="3">JCM 18958</strain>
    </source>
</reference>
<evidence type="ECO:0000313" key="3">
    <source>
        <dbReference type="Proteomes" id="UP001501446"/>
    </source>
</evidence>
<dbReference type="Gene3D" id="2.30.110.10">
    <property type="entry name" value="Electron Transport, Fmn-binding Protein, Chain A"/>
    <property type="match status" value="1"/>
</dbReference>
<feature type="domain" description="General stress protein FMN-binding split barrel" evidence="1">
    <location>
        <begin position="10"/>
        <end position="153"/>
    </location>
</feature>
<proteinExistence type="predicted"/>
<gene>
    <name evidence="2" type="ORF">GCM10025781_04770</name>
</gene>
<dbReference type="RefSeq" id="WP_345310442.1">
    <property type="nucleotide sequence ID" value="NZ_BAABLN010000003.1"/>
</dbReference>
<dbReference type="EMBL" id="BAABLN010000003">
    <property type="protein sequence ID" value="GAA4690886.1"/>
    <property type="molecule type" value="Genomic_DNA"/>
</dbReference>
<keyword evidence="3" id="KW-1185">Reference proteome</keyword>
<dbReference type="InterPro" id="IPR012349">
    <property type="entry name" value="Split_barrel_FMN-bd"/>
</dbReference>
<evidence type="ECO:0000259" key="1">
    <source>
        <dbReference type="Pfam" id="PF16242"/>
    </source>
</evidence>
<dbReference type="PANTHER" id="PTHR34818:SF1">
    <property type="entry name" value="PROTEIN BLI-3"/>
    <property type="match status" value="1"/>
</dbReference>
<accession>A0ABP8WL79</accession>
<dbReference type="InterPro" id="IPR052917">
    <property type="entry name" value="Stress-Dev_Protein"/>
</dbReference>
<sequence>MTDTDGKTQAVETIKELIEGIDTCVIATHTPDGGIVTRPMTVQDRDFDGDLWFMTSRDSDLVEQITADAQVNVTFVGKGTWVSLRGRAELVEDPQSKEELAGALTSAFLQADPKSPEAALIQVNTDAGEYWSSEGAKTMFSMIKARVTGERPDAGKNDTVEL</sequence>
<protein>
    <submittedName>
        <fullName evidence="2">Pyridoxamine 5'-phosphate oxidase family protein</fullName>
    </submittedName>
</protein>
<dbReference type="Proteomes" id="UP001501446">
    <property type="component" value="Unassembled WGS sequence"/>
</dbReference>
<organism evidence="2 3">
    <name type="scientific">Kocuria gwangalliensis</name>
    <dbReference type="NCBI Taxonomy" id="501592"/>
    <lineage>
        <taxon>Bacteria</taxon>
        <taxon>Bacillati</taxon>
        <taxon>Actinomycetota</taxon>
        <taxon>Actinomycetes</taxon>
        <taxon>Micrococcales</taxon>
        <taxon>Micrococcaceae</taxon>
        <taxon>Kocuria</taxon>
    </lineage>
</organism>